<dbReference type="InterPro" id="IPR036922">
    <property type="entry name" value="Rieske_2Fe-2S_sf"/>
</dbReference>
<reference evidence="18 19" key="1">
    <citation type="submission" date="2019-03" db="EMBL/GenBank/DDBJ databases">
        <title>Genomic Encyclopedia of Type Strains, Phase IV (KMG-IV): sequencing the most valuable type-strain genomes for metagenomic binning, comparative biology and taxonomic classification.</title>
        <authorList>
            <person name="Goeker M."/>
        </authorList>
    </citation>
    <scope>NUCLEOTIDE SEQUENCE [LARGE SCALE GENOMIC DNA]</scope>
    <source>
        <strain evidence="18 19">DSM 19377</strain>
    </source>
</reference>
<evidence type="ECO:0000313" key="18">
    <source>
        <dbReference type="EMBL" id="TCP31628.1"/>
    </source>
</evidence>
<comment type="similarity">
    <text evidence="1">Belongs to the Rieske iron-sulfur protein family.</text>
</comment>
<dbReference type="PRINTS" id="PR00162">
    <property type="entry name" value="RIESKE"/>
</dbReference>
<comment type="caution">
    <text evidence="18">The sequence shown here is derived from an EMBL/GenBank/DDBJ whole genome shotgun (WGS) entry which is preliminary data.</text>
</comment>
<gene>
    <name evidence="18" type="ORF">EV207_102118</name>
</gene>
<keyword evidence="8" id="KW-0411">Iron-sulfur</keyword>
<evidence type="ECO:0000256" key="9">
    <source>
        <dbReference type="ARBA" id="ARBA00023157"/>
    </source>
</evidence>
<dbReference type="Gene3D" id="2.102.10.10">
    <property type="entry name" value="Rieske [2Fe-2S] iron-sulphur domain"/>
    <property type="match status" value="1"/>
</dbReference>
<protein>
    <recommendedName>
        <fullName evidence="13">Menaquinol:cytochrome c reductase iron-sulfur subunit</fullName>
    </recommendedName>
    <alternativeName>
        <fullName evidence="15">Cytochrome bc complex, iron-sulfur subunit</fullName>
    </alternativeName>
    <alternativeName>
        <fullName evidence="14">Rieske iron-sulfur protein QcrA</fullName>
    </alternativeName>
</protein>
<keyword evidence="4" id="KW-0479">Metal-binding</keyword>
<comment type="cofactor">
    <cofactor evidence="10">
        <name>[2Fe-2S] cluster</name>
        <dbReference type="ChEBI" id="CHEBI:190135"/>
    </cofactor>
</comment>
<comment type="function">
    <text evidence="11">Component of the menaquinol:cytochrome c reductase complex. The Rieske protein is a high potential 2Fe-2S protein.</text>
</comment>
<dbReference type="OrthoDB" id="9767869at2"/>
<sequence length="168" mass="18738">MSNKEHDVTRRQFLNYTLTGVGGFMAAGMLMPMVRFAVDPLLQNKKTGKMVSVVSVDELTDQPQRKTFKVKKVDGWHEFEEQKIAYVFKKKNGDIMALSPICTHLGCTVNWNDPAYPNEYHCPCHGGRYTKTGINIPGTPPPAPLHVYDMKVKDGTVYLGDAHPRGGA</sequence>
<dbReference type="PROSITE" id="PS51296">
    <property type="entry name" value="RIESKE"/>
    <property type="match status" value="1"/>
</dbReference>
<dbReference type="AlphaFoldDB" id="A0A4R2PB58"/>
<feature type="transmembrane region" description="Helical" evidence="16">
    <location>
        <begin position="13"/>
        <end position="38"/>
    </location>
</feature>
<dbReference type="InterPro" id="IPR005805">
    <property type="entry name" value="Rieske_Fe-S_prot_C"/>
</dbReference>
<organism evidence="18 19">
    <name type="scientific">Scopulibacillus darangshiensis</name>
    <dbReference type="NCBI Taxonomy" id="442528"/>
    <lineage>
        <taxon>Bacteria</taxon>
        <taxon>Bacillati</taxon>
        <taxon>Bacillota</taxon>
        <taxon>Bacilli</taxon>
        <taxon>Bacillales</taxon>
        <taxon>Sporolactobacillaceae</taxon>
        <taxon>Scopulibacillus</taxon>
    </lineage>
</organism>
<keyword evidence="2" id="KW-0813">Transport</keyword>
<evidence type="ECO:0000256" key="10">
    <source>
        <dbReference type="ARBA" id="ARBA00034078"/>
    </source>
</evidence>
<dbReference type="InterPro" id="IPR006311">
    <property type="entry name" value="TAT_signal"/>
</dbReference>
<dbReference type="GO" id="GO:0016020">
    <property type="term" value="C:membrane"/>
    <property type="evidence" value="ECO:0007669"/>
    <property type="project" value="InterPro"/>
</dbReference>
<evidence type="ECO:0000256" key="3">
    <source>
        <dbReference type="ARBA" id="ARBA00022714"/>
    </source>
</evidence>
<evidence type="ECO:0000313" key="19">
    <source>
        <dbReference type="Proteomes" id="UP000295416"/>
    </source>
</evidence>
<evidence type="ECO:0000256" key="6">
    <source>
        <dbReference type="ARBA" id="ARBA00023002"/>
    </source>
</evidence>
<evidence type="ECO:0000256" key="2">
    <source>
        <dbReference type="ARBA" id="ARBA00022448"/>
    </source>
</evidence>
<evidence type="ECO:0000256" key="7">
    <source>
        <dbReference type="ARBA" id="ARBA00023004"/>
    </source>
</evidence>
<accession>A0A4R2PB58</accession>
<evidence type="ECO:0000256" key="4">
    <source>
        <dbReference type="ARBA" id="ARBA00022723"/>
    </source>
</evidence>
<feature type="domain" description="Rieske" evidence="17">
    <location>
        <begin position="86"/>
        <end position="159"/>
    </location>
</feature>
<dbReference type="InterPro" id="IPR014349">
    <property type="entry name" value="Rieske_Fe-S_prot"/>
</dbReference>
<keyword evidence="7" id="KW-0408">Iron</keyword>
<dbReference type="GO" id="GO:0004497">
    <property type="term" value="F:monooxygenase activity"/>
    <property type="evidence" value="ECO:0007669"/>
    <property type="project" value="UniProtKB-ARBA"/>
</dbReference>
<evidence type="ECO:0000256" key="12">
    <source>
        <dbReference type="ARBA" id="ARBA00064458"/>
    </source>
</evidence>
<evidence type="ECO:0000256" key="15">
    <source>
        <dbReference type="ARBA" id="ARBA00076330"/>
    </source>
</evidence>
<evidence type="ECO:0000256" key="11">
    <source>
        <dbReference type="ARBA" id="ARBA00055683"/>
    </source>
</evidence>
<evidence type="ECO:0000256" key="13">
    <source>
        <dbReference type="ARBA" id="ARBA00067741"/>
    </source>
</evidence>
<dbReference type="Proteomes" id="UP000295416">
    <property type="component" value="Unassembled WGS sequence"/>
</dbReference>
<dbReference type="PANTHER" id="PTHR10134">
    <property type="entry name" value="CYTOCHROME B-C1 COMPLEX SUBUNIT RIESKE, MITOCHONDRIAL"/>
    <property type="match status" value="1"/>
</dbReference>
<dbReference type="SUPFAM" id="SSF50022">
    <property type="entry name" value="ISP domain"/>
    <property type="match status" value="1"/>
</dbReference>
<dbReference type="GO" id="GO:0046872">
    <property type="term" value="F:metal ion binding"/>
    <property type="evidence" value="ECO:0007669"/>
    <property type="project" value="UniProtKB-KW"/>
</dbReference>
<keyword evidence="5" id="KW-0249">Electron transport</keyword>
<keyword evidence="16" id="KW-1133">Transmembrane helix</keyword>
<evidence type="ECO:0000256" key="8">
    <source>
        <dbReference type="ARBA" id="ARBA00023014"/>
    </source>
</evidence>
<evidence type="ECO:0000259" key="17">
    <source>
        <dbReference type="PROSITE" id="PS51296"/>
    </source>
</evidence>
<dbReference type="EMBL" id="SLXK01000002">
    <property type="protein sequence ID" value="TCP31628.1"/>
    <property type="molecule type" value="Genomic_DNA"/>
</dbReference>
<name>A0A4R2PB58_9BACL</name>
<evidence type="ECO:0000256" key="1">
    <source>
        <dbReference type="ARBA" id="ARBA00010651"/>
    </source>
</evidence>
<dbReference type="Pfam" id="PF00355">
    <property type="entry name" value="Rieske"/>
    <property type="match status" value="1"/>
</dbReference>
<evidence type="ECO:0000256" key="14">
    <source>
        <dbReference type="ARBA" id="ARBA00075320"/>
    </source>
</evidence>
<keyword evidence="9" id="KW-1015">Disulfide bond</keyword>
<dbReference type="GO" id="GO:0051537">
    <property type="term" value="F:2 iron, 2 sulfur cluster binding"/>
    <property type="evidence" value="ECO:0007669"/>
    <property type="project" value="UniProtKB-KW"/>
</dbReference>
<keyword evidence="19" id="KW-1185">Reference proteome</keyword>
<keyword evidence="16" id="KW-0472">Membrane</keyword>
<keyword evidence="16" id="KW-0812">Transmembrane</keyword>
<evidence type="ECO:0000256" key="5">
    <source>
        <dbReference type="ARBA" id="ARBA00022982"/>
    </source>
</evidence>
<dbReference type="RefSeq" id="WP_132743216.1">
    <property type="nucleotide sequence ID" value="NZ_SLXK01000002.1"/>
</dbReference>
<keyword evidence="3" id="KW-0001">2Fe-2S</keyword>
<dbReference type="InterPro" id="IPR017941">
    <property type="entry name" value="Rieske_2Fe-2S"/>
</dbReference>
<dbReference type="CDD" id="cd03467">
    <property type="entry name" value="Rieske"/>
    <property type="match status" value="1"/>
</dbReference>
<dbReference type="PROSITE" id="PS51318">
    <property type="entry name" value="TAT"/>
    <property type="match status" value="1"/>
</dbReference>
<evidence type="ECO:0000256" key="16">
    <source>
        <dbReference type="SAM" id="Phobius"/>
    </source>
</evidence>
<keyword evidence="6" id="KW-0560">Oxidoreductase</keyword>
<dbReference type="GO" id="GO:0016705">
    <property type="term" value="F:oxidoreductase activity, acting on paired donors, with incorporation or reduction of molecular oxygen"/>
    <property type="evidence" value="ECO:0007669"/>
    <property type="project" value="UniProtKB-ARBA"/>
</dbReference>
<dbReference type="FunFam" id="2.102.10.10:FF:000006">
    <property type="entry name" value="Menaquinol-cytochrome c reductase, iron-sulfur subunit"/>
    <property type="match status" value="1"/>
</dbReference>
<dbReference type="Gene3D" id="1.20.5.700">
    <property type="entry name" value="Single helix bin"/>
    <property type="match status" value="1"/>
</dbReference>
<comment type="subunit">
    <text evidence="12">The main subunits of the menaquinol:cytochrome c complex are a Rieske-type iron-sulfur protein (QcrA), a cytochrome b (QcrB) and a cytochrome c (QcrC).</text>
</comment>
<proteinExistence type="inferred from homology"/>